<evidence type="ECO:0000313" key="2">
    <source>
        <dbReference type="Proteomes" id="UP000799778"/>
    </source>
</evidence>
<keyword evidence="2" id="KW-1185">Reference proteome</keyword>
<dbReference type="AlphaFoldDB" id="A0A6A5Y210"/>
<dbReference type="RefSeq" id="XP_033387598.1">
    <property type="nucleotide sequence ID" value="XM_033520842.1"/>
</dbReference>
<name>A0A6A5Y210_9PLEO</name>
<gene>
    <name evidence="1" type="ORF">BU24DRAFT_115661</name>
</gene>
<evidence type="ECO:0000313" key="1">
    <source>
        <dbReference type="EMBL" id="KAF2019259.1"/>
    </source>
</evidence>
<dbReference type="Proteomes" id="UP000799778">
    <property type="component" value="Unassembled WGS sequence"/>
</dbReference>
<protein>
    <submittedName>
        <fullName evidence="1">Uncharacterized protein</fullName>
    </submittedName>
</protein>
<proteinExistence type="predicted"/>
<accession>A0A6A5Y210</accession>
<sequence length="127" mass="14633">MYVQMYVQIHRRACSYRTRRAPPYIRRRVVTPSIHLQSSIAGRNLTNASGANTWSRIVSSRHSSCAFLFFCISFSVICSKGRDFDWPCIHARDTCSPVGHKEDSIPEPRCKTYVRTYRSSQVSPICR</sequence>
<organism evidence="1 2">
    <name type="scientific">Aaosphaeria arxii CBS 175.79</name>
    <dbReference type="NCBI Taxonomy" id="1450172"/>
    <lineage>
        <taxon>Eukaryota</taxon>
        <taxon>Fungi</taxon>
        <taxon>Dikarya</taxon>
        <taxon>Ascomycota</taxon>
        <taxon>Pezizomycotina</taxon>
        <taxon>Dothideomycetes</taxon>
        <taxon>Pleosporomycetidae</taxon>
        <taxon>Pleosporales</taxon>
        <taxon>Pleosporales incertae sedis</taxon>
        <taxon>Aaosphaeria</taxon>
    </lineage>
</organism>
<dbReference type="EMBL" id="ML978067">
    <property type="protein sequence ID" value="KAF2019259.1"/>
    <property type="molecule type" value="Genomic_DNA"/>
</dbReference>
<dbReference type="GeneID" id="54278239"/>
<reference evidence="1" key="1">
    <citation type="journal article" date="2020" name="Stud. Mycol.">
        <title>101 Dothideomycetes genomes: a test case for predicting lifestyles and emergence of pathogens.</title>
        <authorList>
            <person name="Haridas S."/>
            <person name="Albert R."/>
            <person name="Binder M."/>
            <person name="Bloem J."/>
            <person name="Labutti K."/>
            <person name="Salamov A."/>
            <person name="Andreopoulos B."/>
            <person name="Baker S."/>
            <person name="Barry K."/>
            <person name="Bills G."/>
            <person name="Bluhm B."/>
            <person name="Cannon C."/>
            <person name="Castanera R."/>
            <person name="Culley D."/>
            <person name="Daum C."/>
            <person name="Ezra D."/>
            <person name="Gonzalez J."/>
            <person name="Henrissat B."/>
            <person name="Kuo A."/>
            <person name="Liang C."/>
            <person name="Lipzen A."/>
            <person name="Lutzoni F."/>
            <person name="Magnuson J."/>
            <person name="Mondo S."/>
            <person name="Nolan M."/>
            <person name="Ohm R."/>
            <person name="Pangilinan J."/>
            <person name="Park H.-J."/>
            <person name="Ramirez L."/>
            <person name="Alfaro M."/>
            <person name="Sun H."/>
            <person name="Tritt A."/>
            <person name="Yoshinaga Y."/>
            <person name="Zwiers L.-H."/>
            <person name="Turgeon B."/>
            <person name="Goodwin S."/>
            <person name="Spatafora J."/>
            <person name="Crous P."/>
            <person name="Grigoriev I."/>
        </authorList>
    </citation>
    <scope>NUCLEOTIDE SEQUENCE</scope>
    <source>
        <strain evidence="1">CBS 175.79</strain>
    </source>
</reference>